<reference evidence="2 3" key="1">
    <citation type="submission" date="2019-04" db="EMBL/GenBank/DDBJ databases">
        <title>Flavobacterium sp. strain DS2-A Genome sequencing and assembly.</title>
        <authorList>
            <person name="Kim I."/>
        </authorList>
    </citation>
    <scope>NUCLEOTIDE SEQUENCE [LARGE SCALE GENOMIC DNA]</scope>
    <source>
        <strain evidence="2 3">DS2-A</strain>
    </source>
</reference>
<dbReference type="InterPro" id="IPR004360">
    <property type="entry name" value="Glyas_Fos-R_dOase_dom"/>
</dbReference>
<dbReference type="PANTHER" id="PTHR33990">
    <property type="entry name" value="PROTEIN YJDN-RELATED"/>
    <property type="match status" value="1"/>
</dbReference>
<sequence>MSVINAYLTFNGDCRKAMLFYQKCLGGELFFQTVGKSPLSEKMPQEMKEAILHATLTKDGFVIMATDMVSSGGLIKGNAISLVLNCRSEGEIREQYAKLSQNGQQTHPLEKTFWGALFGGLTDQFGNQWLLQYQLQEAS</sequence>
<comment type="caution">
    <text evidence="2">The sequence shown here is derived from an EMBL/GenBank/DDBJ whole genome shotgun (WGS) entry which is preliminary data.</text>
</comment>
<protein>
    <submittedName>
        <fullName evidence="2">VOC family protein</fullName>
    </submittedName>
</protein>
<dbReference type="SUPFAM" id="SSF54593">
    <property type="entry name" value="Glyoxalase/Bleomycin resistance protein/Dihydroxybiphenyl dioxygenase"/>
    <property type="match status" value="1"/>
</dbReference>
<dbReference type="Gene3D" id="3.10.180.10">
    <property type="entry name" value="2,3-Dihydroxybiphenyl 1,2-Dioxygenase, domain 1"/>
    <property type="match status" value="1"/>
</dbReference>
<dbReference type="OrthoDB" id="9795306at2"/>
<keyword evidence="3" id="KW-1185">Reference proteome</keyword>
<feature type="domain" description="Glyoxalase/fosfomycin resistance/dioxygenase" evidence="1">
    <location>
        <begin position="4"/>
        <end position="129"/>
    </location>
</feature>
<dbReference type="InterPro" id="IPR029068">
    <property type="entry name" value="Glyas_Bleomycin-R_OHBP_Dase"/>
</dbReference>
<organism evidence="2 3">
    <name type="scientific">Flavobacterium humi</name>
    <dbReference type="NCBI Taxonomy" id="2562683"/>
    <lineage>
        <taxon>Bacteria</taxon>
        <taxon>Pseudomonadati</taxon>
        <taxon>Bacteroidota</taxon>
        <taxon>Flavobacteriia</taxon>
        <taxon>Flavobacteriales</taxon>
        <taxon>Flavobacteriaceae</taxon>
        <taxon>Flavobacterium</taxon>
    </lineage>
</organism>
<evidence type="ECO:0000313" key="2">
    <source>
        <dbReference type="EMBL" id="TGD56709.1"/>
    </source>
</evidence>
<name>A0A4Z0L437_9FLAO</name>
<dbReference type="PANTHER" id="PTHR33990:SF1">
    <property type="entry name" value="PROTEIN YJDN"/>
    <property type="match status" value="1"/>
</dbReference>
<accession>A0A4Z0L437</accession>
<proteinExistence type="predicted"/>
<evidence type="ECO:0000313" key="3">
    <source>
        <dbReference type="Proteomes" id="UP000297407"/>
    </source>
</evidence>
<dbReference type="CDD" id="cd06588">
    <property type="entry name" value="PhnB_like"/>
    <property type="match status" value="1"/>
</dbReference>
<evidence type="ECO:0000259" key="1">
    <source>
        <dbReference type="Pfam" id="PF00903"/>
    </source>
</evidence>
<dbReference type="AlphaFoldDB" id="A0A4Z0L437"/>
<dbReference type="Proteomes" id="UP000297407">
    <property type="component" value="Unassembled WGS sequence"/>
</dbReference>
<dbReference type="Pfam" id="PF00903">
    <property type="entry name" value="Glyoxalase"/>
    <property type="match status" value="1"/>
</dbReference>
<dbReference type="RefSeq" id="WP_135527482.1">
    <property type="nucleotide sequence ID" value="NZ_SRLH01000009.1"/>
</dbReference>
<dbReference type="InterPro" id="IPR028973">
    <property type="entry name" value="PhnB-like"/>
</dbReference>
<dbReference type="EMBL" id="SRLH01000009">
    <property type="protein sequence ID" value="TGD56709.1"/>
    <property type="molecule type" value="Genomic_DNA"/>
</dbReference>
<gene>
    <name evidence="2" type="ORF">E4635_14805</name>
</gene>